<sequence length="130" mass="14640">MTVTAVEGDVLLDIDSGRWADIRDPPSVHFTVIFNTFVMMTLFNEINARMIHGQRNIFRGIFSNPIFCCIWISTFVAQILIVQVGGVAFSTAPLSLELWFWCILFGASTLLWGQVITSIPTHFLPKNVFS</sequence>
<dbReference type="GO" id="GO:0051480">
    <property type="term" value="P:regulation of cytosolic calcium ion concentration"/>
    <property type="evidence" value="ECO:0007669"/>
    <property type="project" value="TreeGrafter"/>
</dbReference>
<keyword evidence="3" id="KW-0460">Magnesium</keyword>
<keyword evidence="4" id="KW-0472">Membrane</keyword>
<evidence type="ECO:0000259" key="5">
    <source>
        <dbReference type="Pfam" id="PF00689"/>
    </source>
</evidence>
<keyword evidence="4" id="KW-1133">Transmembrane helix</keyword>
<organism evidence="6 7">
    <name type="scientific">Hyalella azteca</name>
    <name type="common">Amphipod</name>
    <dbReference type="NCBI Taxonomy" id="294128"/>
    <lineage>
        <taxon>Eukaryota</taxon>
        <taxon>Metazoa</taxon>
        <taxon>Ecdysozoa</taxon>
        <taxon>Arthropoda</taxon>
        <taxon>Crustacea</taxon>
        <taxon>Multicrustacea</taxon>
        <taxon>Malacostraca</taxon>
        <taxon>Eumalacostraca</taxon>
        <taxon>Peracarida</taxon>
        <taxon>Amphipoda</taxon>
        <taxon>Senticaudata</taxon>
        <taxon>Talitrida</taxon>
        <taxon>Talitroidea</taxon>
        <taxon>Hyalellidae</taxon>
        <taxon>Hyalella</taxon>
    </lineage>
</organism>
<dbReference type="InterPro" id="IPR023298">
    <property type="entry name" value="ATPase_P-typ_TM_dom_sf"/>
</dbReference>
<dbReference type="SUPFAM" id="SSF81665">
    <property type="entry name" value="Calcium ATPase, transmembrane domain M"/>
    <property type="match status" value="1"/>
</dbReference>
<dbReference type="GO" id="GO:0005886">
    <property type="term" value="C:plasma membrane"/>
    <property type="evidence" value="ECO:0007669"/>
    <property type="project" value="TreeGrafter"/>
</dbReference>
<dbReference type="KEGG" id="hazt:108675366"/>
<evidence type="ECO:0000256" key="1">
    <source>
        <dbReference type="ARBA" id="ARBA00004127"/>
    </source>
</evidence>
<dbReference type="OMA" id="FIWAIEI"/>
<dbReference type="PANTHER" id="PTHR24093:SF369">
    <property type="entry name" value="CALCIUM-TRANSPORTING ATPASE"/>
    <property type="match status" value="1"/>
</dbReference>
<evidence type="ECO:0000256" key="2">
    <source>
        <dbReference type="ARBA" id="ARBA00022723"/>
    </source>
</evidence>
<proteinExistence type="predicted"/>
<evidence type="ECO:0000313" key="6">
    <source>
        <dbReference type="Proteomes" id="UP000694843"/>
    </source>
</evidence>
<feature type="domain" description="Cation-transporting P-type ATPase C-terminal" evidence="5">
    <location>
        <begin position="29"/>
        <end position="116"/>
    </location>
</feature>
<keyword evidence="4" id="KW-0812">Transmembrane</keyword>
<dbReference type="PANTHER" id="PTHR24093">
    <property type="entry name" value="CATION TRANSPORTING ATPASE"/>
    <property type="match status" value="1"/>
</dbReference>
<dbReference type="Gene3D" id="1.20.1110.10">
    <property type="entry name" value="Calcium-transporting ATPase, transmembrane domain"/>
    <property type="match status" value="1"/>
</dbReference>
<dbReference type="InterPro" id="IPR006068">
    <property type="entry name" value="ATPase_P-typ_cation-transptr_C"/>
</dbReference>
<gene>
    <name evidence="7" type="primary">LOC108675366</name>
</gene>
<comment type="subcellular location">
    <subcellularLocation>
        <location evidence="1">Endomembrane system</location>
        <topology evidence="1">Multi-pass membrane protein</topology>
    </subcellularLocation>
</comment>
<dbReference type="GO" id="GO:0046872">
    <property type="term" value="F:metal ion binding"/>
    <property type="evidence" value="ECO:0007669"/>
    <property type="project" value="UniProtKB-KW"/>
</dbReference>
<dbReference type="OrthoDB" id="116380at2759"/>
<feature type="transmembrane region" description="Helical" evidence="4">
    <location>
        <begin position="66"/>
        <end position="92"/>
    </location>
</feature>
<name>A0A8B7NYK8_HYAAZ</name>
<reference evidence="7" key="1">
    <citation type="submission" date="2025-08" db="UniProtKB">
        <authorList>
            <consortium name="RefSeq"/>
        </authorList>
    </citation>
    <scope>IDENTIFICATION</scope>
    <source>
        <tissue evidence="7">Whole organism</tissue>
    </source>
</reference>
<dbReference type="GO" id="GO:0012505">
    <property type="term" value="C:endomembrane system"/>
    <property type="evidence" value="ECO:0007669"/>
    <property type="project" value="UniProtKB-SubCell"/>
</dbReference>
<dbReference type="Pfam" id="PF00689">
    <property type="entry name" value="Cation_ATPase_C"/>
    <property type="match status" value="1"/>
</dbReference>
<feature type="transmembrane region" description="Helical" evidence="4">
    <location>
        <begin position="98"/>
        <end position="116"/>
    </location>
</feature>
<dbReference type="AlphaFoldDB" id="A0A8B7NYK8"/>
<dbReference type="Proteomes" id="UP000694843">
    <property type="component" value="Unplaced"/>
</dbReference>
<dbReference type="GeneID" id="108675366"/>
<protein>
    <submittedName>
        <fullName evidence="7">Plasma membrane calcium-transporting ATPase 2-like</fullName>
    </submittedName>
</protein>
<evidence type="ECO:0000256" key="4">
    <source>
        <dbReference type="SAM" id="Phobius"/>
    </source>
</evidence>
<evidence type="ECO:0000256" key="3">
    <source>
        <dbReference type="ARBA" id="ARBA00022842"/>
    </source>
</evidence>
<dbReference type="GO" id="GO:0005388">
    <property type="term" value="F:P-type calcium transporter activity"/>
    <property type="evidence" value="ECO:0007669"/>
    <property type="project" value="TreeGrafter"/>
</dbReference>
<dbReference type="RefSeq" id="XP_018018858.1">
    <property type="nucleotide sequence ID" value="XM_018163369.1"/>
</dbReference>
<feature type="transmembrane region" description="Helical" evidence="4">
    <location>
        <begin position="28"/>
        <end position="46"/>
    </location>
</feature>
<accession>A0A8B7NYK8</accession>
<keyword evidence="2" id="KW-0479">Metal-binding</keyword>
<keyword evidence="6" id="KW-1185">Reference proteome</keyword>
<evidence type="ECO:0000313" key="7">
    <source>
        <dbReference type="RefSeq" id="XP_018018858.1"/>
    </source>
</evidence>